<organism evidence="10 11">
    <name type="scientific">Zooshikella ganghwensis</name>
    <dbReference type="NCBI Taxonomy" id="202772"/>
    <lineage>
        <taxon>Bacteria</taxon>
        <taxon>Pseudomonadati</taxon>
        <taxon>Pseudomonadota</taxon>
        <taxon>Gammaproteobacteria</taxon>
        <taxon>Oceanospirillales</taxon>
        <taxon>Zooshikellaceae</taxon>
        <taxon>Zooshikella</taxon>
    </lineage>
</organism>
<dbReference type="InterPro" id="IPR014729">
    <property type="entry name" value="Rossmann-like_a/b/a_fold"/>
</dbReference>
<evidence type="ECO:0000256" key="1">
    <source>
        <dbReference type="ARBA" id="ARBA00004496"/>
    </source>
</evidence>
<dbReference type="PANTHER" id="PTHR43033">
    <property type="entry name" value="TRNA(ILE)-LYSIDINE SYNTHASE-RELATED"/>
    <property type="match status" value="1"/>
</dbReference>
<dbReference type="InterPro" id="IPR012795">
    <property type="entry name" value="tRNA_Ile_lys_synt_N"/>
</dbReference>
<keyword evidence="6 8" id="KW-0067">ATP-binding</keyword>
<evidence type="ECO:0000256" key="6">
    <source>
        <dbReference type="ARBA" id="ARBA00022840"/>
    </source>
</evidence>
<protein>
    <recommendedName>
        <fullName evidence="8">tRNA(Ile)-lysidine synthase</fullName>
        <ecNumber evidence="8">6.3.4.19</ecNumber>
    </recommendedName>
    <alternativeName>
        <fullName evidence="8">tRNA(Ile)-2-lysyl-cytidine synthase</fullName>
    </alternativeName>
    <alternativeName>
        <fullName evidence="8">tRNA(Ile)-lysidine synthetase</fullName>
    </alternativeName>
</protein>
<evidence type="ECO:0000256" key="7">
    <source>
        <dbReference type="ARBA" id="ARBA00048539"/>
    </source>
</evidence>
<keyword evidence="4 8" id="KW-0819">tRNA processing</keyword>
<dbReference type="HAMAP" id="MF_01161">
    <property type="entry name" value="tRNA_Ile_lys_synt"/>
    <property type="match status" value="1"/>
</dbReference>
<gene>
    <name evidence="8 10" type="primary">tilS</name>
    <name evidence="10" type="ORF">B9G39_17095</name>
</gene>
<evidence type="ECO:0000313" key="11">
    <source>
        <dbReference type="Proteomes" id="UP000257039"/>
    </source>
</evidence>
<dbReference type="GO" id="GO:0005524">
    <property type="term" value="F:ATP binding"/>
    <property type="evidence" value="ECO:0007669"/>
    <property type="project" value="UniProtKB-UniRule"/>
</dbReference>
<dbReference type="Pfam" id="PF01171">
    <property type="entry name" value="ATP_bind_3"/>
    <property type="match status" value="1"/>
</dbReference>
<keyword evidence="3 8" id="KW-0436">Ligase</keyword>
<comment type="subcellular location">
    <subcellularLocation>
        <location evidence="1 8">Cytoplasm</location>
    </subcellularLocation>
</comment>
<comment type="function">
    <text evidence="8">Ligates lysine onto the cytidine present at position 34 of the AUA codon-specific tRNA(Ile) that contains the anticodon CAU, in an ATP-dependent manner. Cytidine is converted to lysidine, thus changing the amino acid specificity of the tRNA from methionine to isoleucine.</text>
</comment>
<dbReference type="SUPFAM" id="SSF82829">
    <property type="entry name" value="MesJ substrate recognition domain-like"/>
    <property type="match status" value="1"/>
</dbReference>
<dbReference type="Pfam" id="PF09179">
    <property type="entry name" value="TilS"/>
    <property type="match status" value="1"/>
</dbReference>
<dbReference type="InterPro" id="IPR011063">
    <property type="entry name" value="TilS/TtcA_N"/>
</dbReference>
<dbReference type="InterPro" id="IPR012094">
    <property type="entry name" value="tRNA_Ile_lys_synt"/>
</dbReference>
<dbReference type="SUPFAM" id="SSF56037">
    <property type="entry name" value="PheT/TilS domain"/>
    <property type="match status" value="1"/>
</dbReference>
<evidence type="ECO:0000256" key="4">
    <source>
        <dbReference type="ARBA" id="ARBA00022694"/>
    </source>
</evidence>
<dbReference type="AlphaFoldDB" id="A0A4P9VS49"/>
<dbReference type="InterPro" id="IPR015262">
    <property type="entry name" value="tRNA_Ile_lys_synt_subst-bd"/>
</dbReference>
<dbReference type="InterPro" id="IPR012796">
    <property type="entry name" value="Lysidine-tRNA-synth_C"/>
</dbReference>
<comment type="similarity">
    <text evidence="8">Belongs to the tRNA(Ile)-lysidine synthase family.</text>
</comment>
<proteinExistence type="inferred from homology"/>
<dbReference type="SMART" id="SM00977">
    <property type="entry name" value="TilS_C"/>
    <property type="match status" value="1"/>
</dbReference>
<dbReference type="EMBL" id="NDXW01000001">
    <property type="protein sequence ID" value="RDH45012.1"/>
    <property type="molecule type" value="Genomic_DNA"/>
</dbReference>
<accession>A0A4P9VS49</accession>
<comment type="catalytic activity">
    <reaction evidence="7 8">
        <text>cytidine(34) in tRNA(Ile2) + L-lysine + ATP = lysidine(34) in tRNA(Ile2) + AMP + diphosphate + H(+)</text>
        <dbReference type="Rhea" id="RHEA:43744"/>
        <dbReference type="Rhea" id="RHEA-COMP:10625"/>
        <dbReference type="Rhea" id="RHEA-COMP:10670"/>
        <dbReference type="ChEBI" id="CHEBI:15378"/>
        <dbReference type="ChEBI" id="CHEBI:30616"/>
        <dbReference type="ChEBI" id="CHEBI:32551"/>
        <dbReference type="ChEBI" id="CHEBI:33019"/>
        <dbReference type="ChEBI" id="CHEBI:82748"/>
        <dbReference type="ChEBI" id="CHEBI:83665"/>
        <dbReference type="ChEBI" id="CHEBI:456215"/>
        <dbReference type="EC" id="6.3.4.19"/>
    </reaction>
</comment>
<name>A0A4P9VS49_9GAMM</name>
<dbReference type="RefSeq" id="WP_094788048.1">
    <property type="nucleotide sequence ID" value="NZ_NDXW01000001.1"/>
</dbReference>
<evidence type="ECO:0000259" key="9">
    <source>
        <dbReference type="SMART" id="SM00977"/>
    </source>
</evidence>
<evidence type="ECO:0000313" key="10">
    <source>
        <dbReference type="EMBL" id="RDH45012.1"/>
    </source>
</evidence>
<keyword evidence="2 8" id="KW-0963">Cytoplasm</keyword>
<keyword evidence="5 8" id="KW-0547">Nucleotide-binding</keyword>
<dbReference type="NCBIfam" id="TIGR02433">
    <property type="entry name" value="lysidine_TilS_C"/>
    <property type="match status" value="1"/>
</dbReference>
<dbReference type="Proteomes" id="UP000257039">
    <property type="component" value="Unassembled WGS sequence"/>
</dbReference>
<dbReference type="GO" id="GO:0032267">
    <property type="term" value="F:tRNA(Ile)-lysidine synthase activity"/>
    <property type="evidence" value="ECO:0007669"/>
    <property type="project" value="UniProtKB-EC"/>
</dbReference>
<evidence type="ECO:0000256" key="8">
    <source>
        <dbReference type="HAMAP-Rule" id="MF_01161"/>
    </source>
</evidence>
<dbReference type="NCBIfam" id="TIGR02432">
    <property type="entry name" value="lysidine_TilS_N"/>
    <property type="match status" value="1"/>
</dbReference>
<dbReference type="GO" id="GO:0006400">
    <property type="term" value="P:tRNA modification"/>
    <property type="evidence" value="ECO:0007669"/>
    <property type="project" value="UniProtKB-UniRule"/>
</dbReference>
<dbReference type="SUPFAM" id="SSF52402">
    <property type="entry name" value="Adenine nucleotide alpha hydrolases-like"/>
    <property type="match status" value="1"/>
</dbReference>
<dbReference type="EC" id="6.3.4.19" evidence="8"/>
<feature type="binding site" evidence="8">
    <location>
        <begin position="29"/>
        <end position="34"/>
    </location>
    <ligand>
        <name>ATP</name>
        <dbReference type="ChEBI" id="CHEBI:30616"/>
    </ligand>
</feature>
<dbReference type="Gene3D" id="1.20.59.20">
    <property type="match status" value="1"/>
</dbReference>
<comment type="caution">
    <text evidence="10">The sequence shown here is derived from an EMBL/GenBank/DDBJ whole genome shotgun (WGS) entry which is preliminary data.</text>
</comment>
<sequence>MAKAFTLTADWLLSQLDKIGASSFCVGLSGGLDSVVLLHMCKCLFLRGQLKSLRAVHINHGLSENAEQWAAHCQSLGEQWNIPVSVFGLQVKSSGQGLEDAARAARYEIFGNELQDNECLLLAHHAQDQAETLLYRLFRGAGVEGLAAMPVSRSVGLGTLFRPLLQVSRQAIEQYAVQHELVWVDDESNDLVDFDRNYLRHNVLPVVLQRWPKAISSLTKTVKHCTAAAEILHDVAIQDMQQIVQEPPFLTGMNGFPIFLPDFLQLSEARQRNVLRHWLQELNWPKPSTEHLAQITQQLSARSDASPQVCWANVMVRRYKQWLFALPSQLSHIPVVAQVLNITTSDQYNLSGNGLLMLSSINNNEPRIQVGSASQSLHIIYREQWSAEKKFAVANRSGKKTLKRWLQEFNVVPWLRDRVPLIVNEDGHLVAAAGFWVVAEFAAQKDEQGWKIEWQPCLR</sequence>
<dbReference type="Gene3D" id="3.40.50.620">
    <property type="entry name" value="HUPs"/>
    <property type="match status" value="1"/>
</dbReference>
<feature type="domain" description="Lysidine-tRNA(Ile) synthetase C-terminal" evidence="9">
    <location>
        <begin position="380"/>
        <end position="454"/>
    </location>
</feature>
<evidence type="ECO:0000256" key="2">
    <source>
        <dbReference type="ARBA" id="ARBA00022490"/>
    </source>
</evidence>
<dbReference type="Pfam" id="PF11734">
    <property type="entry name" value="TilS_C"/>
    <property type="match status" value="1"/>
</dbReference>
<comment type="domain">
    <text evidence="8">The N-terminal region contains the highly conserved SGGXDS motif, predicted to be a P-loop motif involved in ATP binding.</text>
</comment>
<dbReference type="PANTHER" id="PTHR43033:SF1">
    <property type="entry name" value="TRNA(ILE)-LYSIDINE SYNTHASE-RELATED"/>
    <property type="match status" value="1"/>
</dbReference>
<keyword evidence="11" id="KW-1185">Reference proteome</keyword>
<reference evidence="10 11" key="1">
    <citation type="submission" date="2017-04" db="EMBL/GenBank/DDBJ databases">
        <title>Draft genome sequence of Zooshikella ganghwensis VG4 isolated from Red Sea sediments.</title>
        <authorList>
            <person name="Rehman Z."/>
            <person name="Alam I."/>
            <person name="Kamau A."/>
            <person name="Bajic V."/>
            <person name="Leiknes T."/>
        </authorList>
    </citation>
    <scope>NUCLEOTIDE SEQUENCE [LARGE SCALE GENOMIC DNA]</scope>
    <source>
        <strain evidence="10 11">VG4</strain>
    </source>
</reference>
<evidence type="ECO:0000256" key="3">
    <source>
        <dbReference type="ARBA" id="ARBA00022598"/>
    </source>
</evidence>
<evidence type="ECO:0000256" key="5">
    <source>
        <dbReference type="ARBA" id="ARBA00022741"/>
    </source>
</evidence>
<dbReference type="CDD" id="cd01992">
    <property type="entry name" value="TilS_N"/>
    <property type="match status" value="1"/>
</dbReference>
<dbReference type="GO" id="GO:0005737">
    <property type="term" value="C:cytoplasm"/>
    <property type="evidence" value="ECO:0007669"/>
    <property type="project" value="UniProtKB-SubCell"/>
</dbReference>